<feature type="transmembrane region" description="Helical" evidence="1">
    <location>
        <begin position="277"/>
        <end position="299"/>
    </location>
</feature>
<evidence type="ECO:0000256" key="2">
    <source>
        <dbReference type="SAM" id="SignalP"/>
    </source>
</evidence>
<evidence type="ECO:0000313" key="4">
    <source>
        <dbReference type="WBParaSite" id="Csp11.Scaffold626.g6551.t2"/>
    </source>
</evidence>
<dbReference type="STRING" id="1561998.A0A1I7TJJ7"/>
<keyword evidence="3" id="KW-1185">Reference proteome</keyword>
<dbReference type="AlphaFoldDB" id="A0A1I7TJJ7"/>
<proteinExistence type="predicted"/>
<name>A0A1I7TJJ7_9PELO</name>
<evidence type="ECO:0000313" key="3">
    <source>
        <dbReference type="Proteomes" id="UP000095282"/>
    </source>
</evidence>
<keyword evidence="1" id="KW-0812">Transmembrane</keyword>
<evidence type="ECO:0000256" key="1">
    <source>
        <dbReference type="SAM" id="Phobius"/>
    </source>
</evidence>
<keyword evidence="1" id="KW-1133">Transmembrane helix</keyword>
<protein>
    <submittedName>
        <fullName evidence="4">LAM_G_DOMAIN domain-containing protein</fullName>
    </submittedName>
</protein>
<keyword evidence="1" id="KW-0472">Membrane</keyword>
<reference evidence="4" key="1">
    <citation type="submission" date="2016-11" db="UniProtKB">
        <authorList>
            <consortium name="WormBaseParasite"/>
        </authorList>
    </citation>
    <scope>IDENTIFICATION</scope>
</reference>
<keyword evidence="2" id="KW-0732">Signal</keyword>
<organism evidence="3 4">
    <name type="scientific">Caenorhabditis tropicalis</name>
    <dbReference type="NCBI Taxonomy" id="1561998"/>
    <lineage>
        <taxon>Eukaryota</taxon>
        <taxon>Metazoa</taxon>
        <taxon>Ecdysozoa</taxon>
        <taxon>Nematoda</taxon>
        <taxon>Chromadorea</taxon>
        <taxon>Rhabditida</taxon>
        <taxon>Rhabditina</taxon>
        <taxon>Rhabditomorpha</taxon>
        <taxon>Rhabditoidea</taxon>
        <taxon>Rhabditidae</taxon>
        <taxon>Peloderinae</taxon>
        <taxon>Caenorhabditis</taxon>
    </lineage>
</organism>
<feature type="signal peptide" evidence="2">
    <location>
        <begin position="1"/>
        <end position="19"/>
    </location>
</feature>
<dbReference type="Proteomes" id="UP000095282">
    <property type="component" value="Unplaced"/>
</dbReference>
<dbReference type="WBParaSite" id="Csp11.Scaffold626.g6551.t2">
    <property type="protein sequence ID" value="Csp11.Scaffold626.g6551.t2"/>
    <property type="gene ID" value="Csp11.Scaffold626.g6551"/>
</dbReference>
<feature type="chain" id="PRO_5009307622" evidence="2">
    <location>
        <begin position="20"/>
        <end position="439"/>
    </location>
</feature>
<accession>A0A1I7TJJ7</accession>
<sequence length="439" mass="49851">MNAVVFICIVLALLCRSFGNTDIAPTLSETTAPPSIVIEFANLSSRLHSGINVSAIANHALHYDMVVEVKVSSNELIEFKLYKCRELILGGNIGNKTYILSDSWLVFLFSAGQKPCAFETYDLSLIISSEKNSTGSIEIGTTAKKGFIQHVRNDVNKKIEIDQWFRKIDKRRLSLGPAISTALTNANTTLALITNLTKIPVVRLSKCQSEPITIEIGSKAKTTLSRENMLQIVRLNELICPEDKEKMLDFSIYCEERIKGDVMFALINVNEISGIPVVFLVIGSLLAIAAVCGFAFCLWQFCHVFWRYKTEIEEERRADEKNRKMIPHPDPIIRRHQMNVYEDIPMAIMDERTIEEQMPIQQSMIQQPETIAQQIIENQNNKDPSAIENVQTPGKREILQKEIRLYFAIIFRMFTENQNVNIHSAARTKKDSEDYDTID</sequence>